<proteinExistence type="predicted"/>
<reference evidence="2" key="1">
    <citation type="journal article" date="2023" name="IMA Fungus">
        <title>Comparative genomic study of the Penicillium genus elucidates a diverse pangenome and 15 lateral gene transfer events.</title>
        <authorList>
            <person name="Petersen C."/>
            <person name="Sorensen T."/>
            <person name="Nielsen M.R."/>
            <person name="Sondergaard T.E."/>
            <person name="Sorensen J.L."/>
            <person name="Fitzpatrick D.A."/>
            <person name="Frisvad J.C."/>
            <person name="Nielsen K.L."/>
        </authorList>
    </citation>
    <scope>NUCLEOTIDE SEQUENCE</scope>
    <source>
        <strain evidence="2">IBT 15450</strain>
    </source>
</reference>
<keyword evidence="3" id="KW-1185">Reference proteome</keyword>
<protein>
    <recommendedName>
        <fullName evidence="1">Thioesterase domain-containing protein</fullName>
    </recommendedName>
</protein>
<dbReference type="Proteomes" id="UP001219568">
    <property type="component" value="Unassembled WGS sequence"/>
</dbReference>
<dbReference type="SUPFAM" id="SSF54637">
    <property type="entry name" value="Thioesterase/thiol ester dehydrase-isomerase"/>
    <property type="match status" value="1"/>
</dbReference>
<dbReference type="AlphaFoldDB" id="A0AAD6IN31"/>
<dbReference type="PANTHER" id="PTHR47260:SF6">
    <property type="entry name" value="THIOESTERASE DOMAIN-CONTAINING PROTEIN"/>
    <property type="match status" value="1"/>
</dbReference>
<dbReference type="InterPro" id="IPR029069">
    <property type="entry name" value="HotDog_dom_sf"/>
</dbReference>
<dbReference type="PANTHER" id="PTHR47260">
    <property type="entry name" value="UPF0644 PROTEIN PB2B4.06"/>
    <property type="match status" value="1"/>
</dbReference>
<dbReference type="Pfam" id="PF03061">
    <property type="entry name" value="4HBT"/>
    <property type="match status" value="1"/>
</dbReference>
<sequence>MMRSLLEGYLPTFKRHPLGCEAESLLILKPSQQMCYYDNKLFGGYLALLMDRILADCCKQCKPAVTAYLNTSFVQSVPPTVPILLRAWPDKVEGRKLYLKGSIRIPGKASQGWVEAIKADALFIRPRGWEEEESG</sequence>
<feature type="domain" description="Thioesterase" evidence="1">
    <location>
        <begin position="41"/>
        <end position="104"/>
    </location>
</feature>
<dbReference type="InterPro" id="IPR052061">
    <property type="entry name" value="PTE-AB_protein"/>
</dbReference>
<organism evidence="2 3">
    <name type="scientific">Penicillium canescens</name>
    <dbReference type="NCBI Taxonomy" id="5083"/>
    <lineage>
        <taxon>Eukaryota</taxon>
        <taxon>Fungi</taxon>
        <taxon>Dikarya</taxon>
        <taxon>Ascomycota</taxon>
        <taxon>Pezizomycotina</taxon>
        <taxon>Eurotiomycetes</taxon>
        <taxon>Eurotiomycetidae</taxon>
        <taxon>Eurotiales</taxon>
        <taxon>Aspergillaceae</taxon>
        <taxon>Penicillium</taxon>
    </lineage>
</organism>
<dbReference type="Gene3D" id="3.10.129.10">
    <property type="entry name" value="Hotdog Thioesterase"/>
    <property type="match status" value="1"/>
</dbReference>
<gene>
    <name evidence="2" type="ORF">N7460_000231</name>
</gene>
<accession>A0AAD6IN31</accession>
<dbReference type="InterPro" id="IPR006683">
    <property type="entry name" value="Thioestr_dom"/>
</dbReference>
<name>A0AAD6IN31_PENCN</name>
<evidence type="ECO:0000259" key="1">
    <source>
        <dbReference type="Pfam" id="PF03061"/>
    </source>
</evidence>
<dbReference type="EMBL" id="JAQJZL010000001">
    <property type="protein sequence ID" value="KAJ6056957.1"/>
    <property type="molecule type" value="Genomic_DNA"/>
</dbReference>
<comment type="caution">
    <text evidence="2">The sequence shown here is derived from an EMBL/GenBank/DDBJ whole genome shotgun (WGS) entry which is preliminary data.</text>
</comment>
<reference evidence="2" key="2">
    <citation type="submission" date="2023-01" db="EMBL/GenBank/DDBJ databases">
        <authorList>
            <person name="Petersen C."/>
        </authorList>
    </citation>
    <scope>NUCLEOTIDE SEQUENCE</scope>
    <source>
        <strain evidence="2">IBT 15450</strain>
    </source>
</reference>
<evidence type="ECO:0000313" key="3">
    <source>
        <dbReference type="Proteomes" id="UP001219568"/>
    </source>
</evidence>
<evidence type="ECO:0000313" key="2">
    <source>
        <dbReference type="EMBL" id="KAJ6056957.1"/>
    </source>
</evidence>